<accession>A0ABM4CEN7</accession>
<dbReference type="RefSeq" id="XP_065660155.1">
    <property type="nucleotide sequence ID" value="XM_065804083.1"/>
</dbReference>
<protein>
    <submittedName>
        <fullName evidence="2">Uncharacterized protein LOC136084039</fullName>
    </submittedName>
</protein>
<dbReference type="PANTHER" id="PTHR10773">
    <property type="entry name" value="DNA-DIRECTED RNA POLYMERASES I, II, AND III SUBUNIT RPABC2"/>
    <property type="match status" value="1"/>
</dbReference>
<evidence type="ECO:0000313" key="2">
    <source>
        <dbReference type="RefSeq" id="XP_065660155.1"/>
    </source>
</evidence>
<reference evidence="2" key="1">
    <citation type="submission" date="2025-08" db="UniProtKB">
        <authorList>
            <consortium name="RefSeq"/>
        </authorList>
    </citation>
    <scope>IDENTIFICATION</scope>
</reference>
<gene>
    <name evidence="2" type="primary">LOC136084039</name>
</gene>
<dbReference type="GeneID" id="136084039"/>
<keyword evidence="1" id="KW-1185">Reference proteome</keyword>
<dbReference type="PANTHER" id="PTHR10773:SF19">
    <property type="match status" value="1"/>
</dbReference>
<evidence type="ECO:0000313" key="1">
    <source>
        <dbReference type="Proteomes" id="UP001652625"/>
    </source>
</evidence>
<name>A0ABM4CEN7_HYDVU</name>
<organism evidence="1 2">
    <name type="scientific">Hydra vulgaris</name>
    <name type="common">Hydra</name>
    <name type="synonym">Hydra attenuata</name>
    <dbReference type="NCBI Taxonomy" id="6087"/>
    <lineage>
        <taxon>Eukaryota</taxon>
        <taxon>Metazoa</taxon>
        <taxon>Cnidaria</taxon>
        <taxon>Hydrozoa</taxon>
        <taxon>Hydroidolina</taxon>
        <taxon>Anthoathecata</taxon>
        <taxon>Aplanulata</taxon>
        <taxon>Hydridae</taxon>
        <taxon>Hydra</taxon>
    </lineage>
</organism>
<dbReference type="Proteomes" id="UP001652625">
    <property type="component" value="Chromosome 08"/>
</dbReference>
<proteinExistence type="predicted"/>
<sequence length="642" mass="74703">MPKSANQCCSASHVTFYFDIFKMSSSKFIGLVTKETVDFELLNTDSVDSSFHNKLLHTDLEIVVPIEQLSTKKKVGRKRTRNPDSWKCNVNKKRRQAGQEYKSRNKVIRRKREINNEKDCTNCKFKCHIYFPQEQRELLFNKFWGLNDDLKAHFYSENTTRIVKKTKRTLAISSRRQYSFAYFFHLAGIPIRVCKPFFLNTLDISQQRISYFYKHFQTDTNTPTPRKQGKHTKKKIPDAVRDGVRKHIYSIPVIDSHYCRANTNRKYFESELSISRLYELYQDFCQQKRFQPAKKHLYSEIFLTGFNISFQQRKIDRCDKCEIFKIKSAEGILSDCERAQHLSHIEQKEDAREERKKDRQSGHPVLCFDLQNVLTVPKAEISNFFYLRKLSVYNMTAHLSLDKDVYCCIWSESQSGRAGNDLASAILRILESVLTTHPQLKNLILWSDSCVPQNRNSIMSTAIKHFLNAHPDVESITQKFSASGQGCVQEVDAVHSSIDQKLKKTEVYSPLGLIRILKSVRRQKPFNILQMKDVDFLNIQAGAKSYNFTKVPFTQVKQLKYYSNHPFTVSFKTKHADGFTSVFAGAQSLRKKKSTAYPITAPKLSIQTKKSHLLSKEKNEDIKKMMPYMPEIDRNYMATLCV</sequence>